<dbReference type="AlphaFoldDB" id="A0A437JZE2"/>
<dbReference type="Proteomes" id="UP000288178">
    <property type="component" value="Unassembled WGS sequence"/>
</dbReference>
<dbReference type="SUPFAM" id="SSF54523">
    <property type="entry name" value="Pili subunits"/>
    <property type="match status" value="1"/>
</dbReference>
<proteinExistence type="predicted"/>
<dbReference type="InterPro" id="IPR045584">
    <property type="entry name" value="Pilin-like"/>
</dbReference>
<dbReference type="Pfam" id="PF07963">
    <property type="entry name" value="N_methyl"/>
    <property type="match status" value="1"/>
</dbReference>
<organism evidence="2 3">
    <name type="scientific">Rubrivivax albus</name>
    <dbReference type="NCBI Taxonomy" id="2499835"/>
    <lineage>
        <taxon>Bacteria</taxon>
        <taxon>Pseudomonadati</taxon>
        <taxon>Pseudomonadota</taxon>
        <taxon>Betaproteobacteria</taxon>
        <taxon>Burkholderiales</taxon>
        <taxon>Sphaerotilaceae</taxon>
        <taxon>Rubrivivax</taxon>
    </lineage>
</organism>
<feature type="transmembrane region" description="Helical" evidence="1">
    <location>
        <begin position="22"/>
        <end position="48"/>
    </location>
</feature>
<dbReference type="Gene3D" id="3.30.700.10">
    <property type="entry name" value="Glycoprotein, Type 4 Pilin"/>
    <property type="match status" value="1"/>
</dbReference>
<name>A0A437JZE2_9BURK</name>
<dbReference type="PROSITE" id="PS00409">
    <property type="entry name" value="PROKAR_NTER_METHYL"/>
    <property type="match status" value="1"/>
</dbReference>
<evidence type="ECO:0000313" key="3">
    <source>
        <dbReference type="Proteomes" id="UP000288178"/>
    </source>
</evidence>
<dbReference type="OrthoDB" id="9154196at2"/>
<dbReference type="InterPro" id="IPR012902">
    <property type="entry name" value="N_methyl_site"/>
</dbReference>
<comment type="caution">
    <text evidence="2">The sequence shown here is derived from an EMBL/GenBank/DDBJ whole genome shotgun (WGS) entry which is preliminary data.</text>
</comment>
<keyword evidence="3" id="KW-1185">Reference proteome</keyword>
<keyword evidence="1" id="KW-0812">Transmembrane</keyword>
<dbReference type="EMBL" id="SACT01000001">
    <property type="protein sequence ID" value="RVT53401.1"/>
    <property type="molecule type" value="Genomic_DNA"/>
</dbReference>
<accession>A0A437JZE2</accession>
<gene>
    <name evidence="2" type="primary">gspH</name>
    <name evidence="2" type="ORF">ENE75_00405</name>
</gene>
<dbReference type="NCBIfam" id="TIGR02532">
    <property type="entry name" value="IV_pilin_GFxxxE"/>
    <property type="match status" value="1"/>
</dbReference>
<keyword evidence="1" id="KW-1133">Transmembrane helix</keyword>
<reference evidence="2 3" key="1">
    <citation type="submission" date="2019-01" db="EMBL/GenBank/DDBJ databases">
        <authorList>
            <person name="Chen W.-M."/>
        </authorList>
    </citation>
    <scope>NUCLEOTIDE SEQUENCE [LARGE SCALE GENOMIC DNA]</scope>
    <source>
        <strain evidence="2 3">ICH-3</strain>
    </source>
</reference>
<dbReference type="RefSeq" id="WP_128194499.1">
    <property type="nucleotide sequence ID" value="NZ_SACT01000001.1"/>
</dbReference>
<evidence type="ECO:0000256" key="1">
    <source>
        <dbReference type="SAM" id="Phobius"/>
    </source>
</evidence>
<evidence type="ECO:0000313" key="2">
    <source>
        <dbReference type="EMBL" id="RVT53401.1"/>
    </source>
</evidence>
<keyword evidence="1" id="KW-0472">Membrane</keyword>
<sequence>MPTSAPGSERRQRLRRGPAPRAAGFTLIELLIVIAIVALTTSLIAVSLRDSRLQTLEREADRLAMLLETARAESRATGLPVWWRPADPTLAEADGFSFVGLPAASRLPAGWLDADVQAEIDGDTRLTLGPEAIIGAQRVWLRLDERRIAVATDGLGPFEPQPGDAP</sequence>
<protein>
    <submittedName>
        <fullName evidence="2">Type II secretion system protein GspH</fullName>
    </submittedName>
</protein>